<proteinExistence type="inferred from homology"/>
<dbReference type="Pfam" id="PF00067">
    <property type="entry name" value="p450"/>
    <property type="match status" value="1"/>
</dbReference>
<evidence type="ECO:0000256" key="7">
    <source>
        <dbReference type="RuleBase" id="RU000461"/>
    </source>
</evidence>
<comment type="cofactor">
    <cofactor evidence="6">
        <name>heme</name>
        <dbReference type="ChEBI" id="CHEBI:30413"/>
    </cofactor>
</comment>
<dbReference type="InterPro" id="IPR017972">
    <property type="entry name" value="Cyt_P450_CS"/>
</dbReference>
<keyword evidence="1 6" id="KW-0349">Heme</keyword>
<feature type="binding site" description="axial binding residue" evidence="6">
    <location>
        <position position="199"/>
    </location>
    <ligand>
        <name>heme</name>
        <dbReference type="ChEBI" id="CHEBI:30413"/>
    </ligand>
    <ligandPart>
        <name>Fe</name>
        <dbReference type="ChEBI" id="CHEBI:18248"/>
    </ligandPart>
</feature>
<evidence type="ECO:0000256" key="5">
    <source>
        <dbReference type="ARBA" id="ARBA00023033"/>
    </source>
</evidence>
<dbReference type="PROSITE" id="PS00086">
    <property type="entry name" value="CYTOCHROME_P450"/>
    <property type="match status" value="1"/>
</dbReference>
<dbReference type="InterPro" id="IPR001128">
    <property type="entry name" value="Cyt_P450"/>
</dbReference>
<keyword evidence="5 7" id="KW-0503">Monooxygenase</keyword>
<dbReference type="InterPro" id="IPR050651">
    <property type="entry name" value="Plant_Cytochrome_P450_Monoox"/>
</dbReference>
<keyword evidence="9" id="KW-1185">Reference proteome</keyword>
<keyword evidence="3 7" id="KW-0560">Oxidoreductase</keyword>
<dbReference type="InterPro" id="IPR002401">
    <property type="entry name" value="Cyt_P450_E_grp-I"/>
</dbReference>
<evidence type="ECO:0008006" key="10">
    <source>
        <dbReference type="Google" id="ProtNLM"/>
    </source>
</evidence>
<accession>A0AAV1B3A3</accession>
<organism evidence="8 9">
    <name type="scientific">Vicia faba</name>
    <name type="common">Broad bean</name>
    <name type="synonym">Faba vulgaris</name>
    <dbReference type="NCBI Taxonomy" id="3906"/>
    <lineage>
        <taxon>Eukaryota</taxon>
        <taxon>Viridiplantae</taxon>
        <taxon>Streptophyta</taxon>
        <taxon>Embryophyta</taxon>
        <taxon>Tracheophyta</taxon>
        <taxon>Spermatophyta</taxon>
        <taxon>Magnoliopsida</taxon>
        <taxon>eudicotyledons</taxon>
        <taxon>Gunneridae</taxon>
        <taxon>Pentapetalae</taxon>
        <taxon>rosids</taxon>
        <taxon>fabids</taxon>
        <taxon>Fabales</taxon>
        <taxon>Fabaceae</taxon>
        <taxon>Papilionoideae</taxon>
        <taxon>50 kb inversion clade</taxon>
        <taxon>NPAAA clade</taxon>
        <taxon>Hologalegina</taxon>
        <taxon>IRL clade</taxon>
        <taxon>Fabeae</taxon>
        <taxon>Vicia</taxon>
    </lineage>
</organism>
<gene>
    <name evidence="8" type="ORF">VFH_VI061200</name>
</gene>
<dbReference type="PANTHER" id="PTHR47947">
    <property type="entry name" value="CYTOCHROME P450 82C3-RELATED"/>
    <property type="match status" value="1"/>
</dbReference>
<evidence type="ECO:0000256" key="3">
    <source>
        <dbReference type="ARBA" id="ARBA00023002"/>
    </source>
</evidence>
<evidence type="ECO:0000256" key="4">
    <source>
        <dbReference type="ARBA" id="ARBA00023004"/>
    </source>
</evidence>
<dbReference type="Proteomes" id="UP001157006">
    <property type="component" value="Chromosome 6"/>
</dbReference>
<dbReference type="PANTHER" id="PTHR47947:SF20">
    <property type="entry name" value="CYTOCHROME P450 FAMILY PROTEIN"/>
    <property type="match status" value="1"/>
</dbReference>
<dbReference type="GO" id="GO:0004497">
    <property type="term" value="F:monooxygenase activity"/>
    <property type="evidence" value="ECO:0007669"/>
    <property type="project" value="UniProtKB-KW"/>
</dbReference>
<evidence type="ECO:0000256" key="6">
    <source>
        <dbReference type="PIRSR" id="PIRSR602401-1"/>
    </source>
</evidence>
<dbReference type="GO" id="GO:0020037">
    <property type="term" value="F:heme binding"/>
    <property type="evidence" value="ECO:0007669"/>
    <property type="project" value="InterPro"/>
</dbReference>
<dbReference type="EMBL" id="OX451741">
    <property type="protein sequence ID" value="CAI8617131.1"/>
    <property type="molecule type" value="Genomic_DNA"/>
</dbReference>
<dbReference type="PRINTS" id="PR00463">
    <property type="entry name" value="EP450I"/>
</dbReference>
<reference evidence="8 9" key="1">
    <citation type="submission" date="2023-01" db="EMBL/GenBank/DDBJ databases">
        <authorList>
            <person name="Kreplak J."/>
        </authorList>
    </citation>
    <scope>NUCLEOTIDE SEQUENCE [LARGE SCALE GENOMIC DNA]</scope>
</reference>
<dbReference type="AlphaFoldDB" id="A0AAV1B3A3"/>
<protein>
    <recommendedName>
        <fullName evidence="10">Cytochrome P450</fullName>
    </recommendedName>
</protein>
<evidence type="ECO:0000313" key="8">
    <source>
        <dbReference type="EMBL" id="CAI8617131.1"/>
    </source>
</evidence>
<keyword evidence="4 6" id="KW-0408">Iron</keyword>
<evidence type="ECO:0000313" key="9">
    <source>
        <dbReference type="Proteomes" id="UP001157006"/>
    </source>
</evidence>
<comment type="similarity">
    <text evidence="7">Belongs to the cytochrome P450 family.</text>
</comment>
<dbReference type="PRINTS" id="PR00385">
    <property type="entry name" value="P450"/>
</dbReference>
<dbReference type="GO" id="GO:0005506">
    <property type="term" value="F:iron ion binding"/>
    <property type="evidence" value="ECO:0007669"/>
    <property type="project" value="InterPro"/>
</dbReference>
<dbReference type="InterPro" id="IPR036396">
    <property type="entry name" value="Cyt_P450_sf"/>
</dbReference>
<evidence type="ECO:0000256" key="1">
    <source>
        <dbReference type="ARBA" id="ARBA00022617"/>
    </source>
</evidence>
<name>A0AAV1B3A3_VICFA</name>
<dbReference type="SUPFAM" id="SSF48264">
    <property type="entry name" value="Cytochrome P450"/>
    <property type="match status" value="1"/>
</dbReference>
<sequence length="263" mass="30356">MVKLMKKMDSFLQKLVDEKRRNWSNDQRNMTLIDVMLDLQQKEPEFYTEEIVKGVVLIMLIAGSETSARSMEWALSLLLNHPEIMNKVREEINNVVHQDHLMNESEASKLKYLQNVIMEVLRLYPVTPMLIPHESSNDCNVCGFDVPKGTILLVNLWTLHRDPNLWVDPTRFVPERFEERGLDSEIYNMLPFGVGRRACPGSVLAKRFMANAIASLIQCFEWERIGNEEIDMTEGIGITMPKVEPLIALCRPRQVMVNLLSNI</sequence>
<evidence type="ECO:0000256" key="2">
    <source>
        <dbReference type="ARBA" id="ARBA00022723"/>
    </source>
</evidence>
<keyword evidence="2 6" id="KW-0479">Metal-binding</keyword>
<dbReference type="Gene3D" id="1.10.630.10">
    <property type="entry name" value="Cytochrome P450"/>
    <property type="match status" value="1"/>
</dbReference>
<dbReference type="GO" id="GO:0016705">
    <property type="term" value="F:oxidoreductase activity, acting on paired donors, with incorporation or reduction of molecular oxygen"/>
    <property type="evidence" value="ECO:0007669"/>
    <property type="project" value="InterPro"/>
</dbReference>